<dbReference type="SUPFAM" id="SSF57850">
    <property type="entry name" value="RING/U-box"/>
    <property type="match status" value="1"/>
</dbReference>
<organism evidence="6 7">
    <name type="scientific">Pinctada imbricata</name>
    <name type="common">Atlantic pearl-oyster</name>
    <name type="synonym">Pinctada martensii</name>
    <dbReference type="NCBI Taxonomy" id="66713"/>
    <lineage>
        <taxon>Eukaryota</taxon>
        <taxon>Metazoa</taxon>
        <taxon>Spiralia</taxon>
        <taxon>Lophotrochozoa</taxon>
        <taxon>Mollusca</taxon>
        <taxon>Bivalvia</taxon>
        <taxon>Autobranchia</taxon>
        <taxon>Pteriomorphia</taxon>
        <taxon>Pterioida</taxon>
        <taxon>Pterioidea</taxon>
        <taxon>Pteriidae</taxon>
        <taxon>Pinctada</taxon>
    </lineage>
</organism>
<evidence type="ECO:0000313" key="6">
    <source>
        <dbReference type="EMBL" id="KAK3087099.1"/>
    </source>
</evidence>
<dbReference type="Gene3D" id="3.30.40.10">
    <property type="entry name" value="Zinc/RING finger domain, C3HC4 (zinc finger)"/>
    <property type="match status" value="1"/>
</dbReference>
<keyword evidence="1" id="KW-0479">Metal-binding</keyword>
<sequence length="102" mass="11596">MNEAEARGETPMEVGYPTEIFPQGFDEKLICNSCNKVLKDPVQSYCGHRFCKPCINREMRKSKTEGIQNQDKTGTKANKQKPPPHEKKRTPDMGMRPGAQKE</sequence>
<name>A0AA88XMM3_PINIB</name>
<gene>
    <name evidence="6" type="ORF">FSP39_001679</name>
</gene>
<keyword evidence="7" id="KW-1185">Reference proteome</keyword>
<evidence type="ECO:0000256" key="3">
    <source>
        <dbReference type="ARBA" id="ARBA00022833"/>
    </source>
</evidence>
<evidence type="ECO:0000256" key="4">
    <source>
        <dbReference type="SAM" id="MobiDB-lite"/>
    </source>
</evidence>
<dbReference type="Pfam" id="PF13923">
    <property type="entry name" value="zf-C3HC4_2"/>
    <property type="match status" value="1"/>
</dbReference>
<dbReference type="AlphaFoldDB" id="A0AA88XMM3"/>
<feature type="compositionally biased region" description="Polar residues" evidence="4">
    <location>
        <begin position="65"/>
        <end position="77"/>
    </location>
</feature>
<dbReference type="InterPro" id="IPR017907">
    <property type="entry name" value="Znf_RING_CS"/>
</dbReference>
<dbReference type="InterPro" id="IPR013083">
    <property type="entry name" value="Znf_RING/FYVE/PHD"/>
</dbReference>
<accession>A0AA88XMM3</accession>
<evidence type="ECO:0000256" key="1">
    <source>
        <dbReference type="ARBA" id="ARBA00022723"/>
    </source>
</evidence>
<dbReference type="EMBL" id="VSWD01000011">
    <property type="protein sequence ID" value="KAK3087099.1"/>
    <property type="molecule type" value="Genomic_DNA"/>
</dbReference>
<evidence type="ECO:0000256" key="2">
    <source>
        <dbReference type="ARBA" id="ARBA00022771"/>
    </source>
</evidence>
<dbReference type="InterPro" id="IPR001841">
    <property type="entry name" value="Znf_RING"/>
</dbReference>
<comment type="caution">
    <text evidence="6">The sequence shown here is derived from an EMBL/GenBank/DDBJ whole genome shotgun (WGS) entry which is preliminary data.</text>
</comment>
<protein>
    <recommendedName>
        <fullName evidence="5">RING-type domain-containing protein</fullName>
    </recommendedName>
</protein>
<reference evidence="6" key="1">
    <citation type="submission" date="2019-08" db="EMBL/GenBank/DDBJ databases">
        <title>The improved chromosome-level genome for the pearl oyster Pinctada fucata martensii using PacBio sequencing and Hi-C.</title>
        <authorList>
            <person name="Zheng Z."/>
        </authorList>
    </citation>
    <scope>NUCLEOTIDE SEQUENCE</scope>
    <source>
        <strain evidence="6">ZZ-2019</strain>
        <tissue evidence="6">Adductor muscle</tissue>
    </source>
</reference>
<feature type="region of interest" description="Disordered" evidence="4">
    <location>
        <begin position="57"/>
        <end position="102"/>
    </location>
</feature>
<keyword evidence="3" id="KW-0862">Zinc</keyword>
<proteinExistence type="predicted"/>
<evidence type="ECO:0000259" key="5">
    <source>
        <dbReference type="Pfam" id="PF13923"/>
    </source>
</evidence>
<dbReference type="PROSITE" id="PS00518">
    <property type="entry name" value="ZF_RING_1"/>
    <property type="match status" value="1"/>
</dbReference>
<evidence type="ECO:0000313" key="7">
    <source>
        <dbReference type="Proteomes" id="UP001186944"/>
    </source>
</evidence>
<feature type="domain" description="RING-type" evidence="5">
    <location>
        <begin position="31"/>
        <end position="63"/>
    </location>
</feature>
<dbReference type="GO" id="GO:0008270">
    <property type="term" value="F:zinc ion binding"/>
    <property type="evidence" value="ECO:0007669"/>
    <property type="project" value="UniProtKB-KW"/>
</dbReference>
<keyword evidence="2" id="KW-0863">Zinc-finger</keyword>
<dbReference type="Proteomes" id="UP001186944">
    <property type="component" value="Unassembled WGS sequence"/>
</dbReference>